<protein>
    <submittedName>
        <fullName evidence="3">Uncharacterized protein</fullName>
    </submittedName>
</protein>
<feature type="region of interest" description="Disordered" evidence="2">
    <location>
        <begin position="1"/>
        <end position="57"/>
    </location>
</feature>
<evidence type="ECO:0000256" key="2">
    <source>
        <dbReference type="SAM" id="MobiDB-lite"/>
    </source>
</evidence>
<name>G9NWB5_HYPAI</name>
<dbReference type="EMBL" id="ABDG02000024">
    <property type="protein sequence ID" value="EHK45275.1"/>
    <property type="molecule type" value="Genomic_DNA"/>
</dbReference>
<dbReference type="GeneID" id="25779326"/>
<feature type="compositionally biased region" description="Low complexity" evidence="2">
    <location>
        <begin position="48"/>
        <end position="57"/>
    </location>
</feature>
<evidence type="ECO:0000313" key="4">
    <source>
        <dbReference type="Proteomes" id="UP000005426"/>
    </source>
</evidence>
<feature type="compositionally biased region" description="Low complexity" evidence="2">
    <location>
        <begin position="18"/>
        <end position="28"/>
    </location>
</feature>
<dbReference type="RefSeq" id="XP_013943461.1">
    <property type="nucleotide sequence ID" value="XM_014087986.1"/>
</dbReference>
<dbReference type="HOGENOM" id="CLU_1496418_0_0_1"/>
<feature type="coiled-coil region" evidence="1">
    <location>
        <begin position="143"/>
        <end position="170"/>
    </location>
</feature>
<dbReference type="AlphaFoldDB" id="G9NWB5"/>
<comment type="caution">
    <text evidence="3">The sequence shown here is derived from an EMBL/GenBank/DDBJ whole genome shotgun (WGS) entry which is preliminary data.</text>
</comment>
<sequence length="180" mass="20016">MTGHHQHNPDSLLDDQRSLSSLGSSDRMSIYDYFTLPEEQPPLDIDPSTSLQGGDSDLLDLSRCESPLLLSEDGNREDCDHYLNTIPSPDSLVGQNNQVKTENQDIETATASVLASPSNAEIQEMRKEKEEFSLLAKKKIMGAAEYKRNLESALLKAEAVNAECQSLRATTQWTQKAIYK</sequence>
<dbReference type="Proteomes" id="UP000005426">
    <property type="component" value="Unassembled WGS sequence"/>
</dbReference>
<organism evidence="3 4">
    <name type="scientific">Hypocrea atroviridis (strain ATCC 20476 / IMI 206040)</name>
    <name type="common">Trichoderma atroviride</name>
    <dbReference type="NCBI Taxonomy" id="452589"/>
    <lineage>
        <taxon>Eukaryota</taxon>
        <taxon>Fungi</taxon>
        <taxon>Dikarya</taxon>
        <taxon>Ascomycota</taxon>
        <taxon>Pezizomycotina</taxon>
        <taxon>Sordariomycetes</taxon>
        <taxon>Hypocreomycetidae</taxon>
        <taxon>Hypocreales</taxon>
        <taxon>Hypocreaceae</taxon>
        <taxon>Trichoderma</taxon>
    </lineage>
</organism>
<accession>G9NWB5</accession>
<evidence type="ECO:0000256" key="1">
    <source>
        <dbReference type="SAM" id="Coils"/>
    </source>
</evidence>
<evidence type="ECO:0000313" key="3">
    <source>
        <dbReference type="EMBL" id="EHK45275.1"/>
    </source>
</evidence>
<keyword evidence="4" id="KW-1185">Reference proteome</keyword>
<proteinExistence type="predicted"/>
<dbReference type="KEGG" id="tatv:25779326"/>
<gene>
    <name evidence="3" type="ORF">TRIATDRAFT_274774</name>
</gene>
<keyword evidence="1" id="KW-0175">Coiled coil</keyword>
<dbReference type="OrthoDB" id="10509417at2759"/>
<reference evidence="3 4" key="1">
    <citation type="journal article" date="2011" name="Genome Biol.">
        <title>Comparative genome sequence analysis underscores mycoparasitism as the ancestral life style of Trichoderma.</title>
        <authorList>
            <person name="Kubicek C.P."/>
            <person name="Herrera-Estrella A."/>
            <person name="Seidl-Seiboth V."/>
            <person name="Martinez D.A."/>
            <person name="Druzhinina I.S."/>
            <person name="Thon M."/>
            <person name="Zeilinger S."/>
            <person name="Casas-Flores S."/>
            <person name="Horwitz B.A."/>
            <person name="Mukherjee P.K."/>
            <person name="Mukherjee M."/>
            <person name="Kredics L."/>
            <person name="Alcaraz L.D."/>
            <person name="Aerts A."/>
            <person name="Antal Z."/>
            <person name="Atanasova L."/>
            <person name="Cervantes-Badillo M.G."/>
            <person name="Challacombe J."/>
            <person name="Chertkov O."/>
            <person name="McCluskey K."/>
            <person name="Coulpier F."/>
            <person name="Deshpande N."/>
            <person name="von Doehren H."/>
            <person name="Ebbole D.J."/>
            <person name="Esquivel-Naranjo E.U."/>
            <person name="Fekete E."/>
            <person name="Flipphi M."/>
            <person name="Glaser F."/>
            <person name="Gomez-Rodriguez E.Y."/>
            <person name="Gruber S."/>
            <person name="Han C."/>
            <person name="Henrissat B."/>
            <person name="Hermosa R."/>
            <person name="Hernandez-Onate M."/>
            <person name="Karaffa L."/>
            <person name="Kosti I."/>
            <person name="Le Crom S."/>
            <person name="Lindquist E."/>
            <person name="Lucas S."/>
            <person name="Luebeck M."/>
            <person name="Luebeck P.S."/>
            <person name="Margeot A."/>
            <person name="Metz B."/>
            <person name="Misra M."/>
            <person name="Nevalainen H."/>
            <person name="Omann M."/>
            <person name="Packer N."/>
            <person name="Perrone G."/>
            <person name="Uresti-Rivera E.E."/>
            <person name="Salamov A."/>
            <person name="Schmoll M."/>
            <person name="Seiboth B."/>
            <person name="Shapiro H."/>
            <person name="Sukno S."/>
            <person name="Tamayo-Ramos J.A."/>
            <person name="Tisch D."/>
            <person name="Wiest A."/>
            <person name="Wilkinson H.H."/>
            <person name="Zhang M."/>
            <person name="Coutinho P.M."/>
            <person name="Kenerley C.M."/>
            <person name="Monte E."/>
            <person name="Baker S.E."/>
            <person name="Grigoriev I.V."/>
        </authorList>
    </citation>
    <scope>NUCLEOTIDE SEQUENCE [LARGE SCALE GENOMIC DNA]</scope>
    <source>
        <strain evidence="4">ATCC 20476 / IMI 206040</strain>
    </source>
</reference>